<feature type="coiled-coil region" evidence="1">
    <location>
        <begin position="200"/>
        <end position="227"/>
    </location>
</feature>
<accession>A0A7S1R3Y4</accession>
<organism evidence="2">
    <name type="scientific">Alexandrium catenella</name>
    <name type="common">Red tide dinoflagellate</name>
    <name type="synonym">Gonyaulax catenella</name>
    <dbReference type="NCBI Taxonomy" id="2925"/>
    <lineage>
        <taxon>Eukaryota</taxon>
        <taxon>Sar</taxon>
        <taxon>Alveolata</taxon>
        <taxon>Dinophyceae</taxon>
        <taxon>Gonyaulacales</taxon>
        <taxon>Pyrocystaceae</taxon>
        <taxon>Alexandrium</taxon>
    </lineage>
</organism>
<feature type="coiled-coil region" evidence="1">
    <location>
        <begin position="41"/>
        <end position="161"/>
    </location>
</feature>
<keyword evidence="1" id="KW-0175">Coiled coil</keyword>
<dbReference type="AlphaFoldDB" id="A0A7S1R3Y4"/>
<name>A0A7S1R3Y4_ALECA</name>
<protein>
    <submittedName>
        <fullName evidence="2">Uncharacterized protein</fullName>
    </submittedName>
</protein>
<proteinExistence type="predicted"/>
<evidence type="ECO:0000313" key="2">
    <source>
        <dbReference type="EMBL" id="CAD9155846.1"/>
    </source>
</evidence>
<dbReference type="EMBL" id="HBGE01056446">
    <property type="protein sequence ID" value="CAD9155846.1"/>
    <property type="molecule type" value="Transcribed_RNA"/>
</dbReference>
<gene>
    <name evidence="2" type="ORF">ACAT0790_LOCUS34069</name>
</gene>
<evidence type="ECO:0000256" key="1">
    <source>
        <dbReference type="SAM" id="Coils"/>
    </source>
</evidence>
<reference evidence="2" key="1">
    <citation type="submission" date="2021-01" db="EMBL/GenBank/DDBJ databases">
        <authorList>
            <person name="Corre E."/>
            <person name="Pelletier E."/>
            <person name="Niang G."/>
            <person name="Scheremetjew M."/>
            <person name="Finn R."/>
            <person name="Kale V."/>
            <person name="Holt S."/>
            <person name="Cochrane G."/>
            <person name="Meng A."/>
            <person name="Brown T."/>
            <person name="Cohen L."/>
        </authorList>
    </citation>
    <scope>NUCLEOTIDE SEQUENCE</scope>
    <source>
        <strain evidence="2">OF101</strain>
    </source>
</reference>
<sequence length="530" mass="61131">MRELVEQLGRRVEEQFEEVHEQSRGLKEVDDYLQQQVTANLDFTKVELDKHDQELQRLETVKVDVDLWRRTEEEMEARNQKEFLDLRRKIEDTEDLLRNELNEAEARLQAAVDKVDADLRENVRRIDADAARTKAELEAGIAELKEALDKAYNDLLAISEKKVSDLAASTDARFTALDEDAKAKDQAVNGRVDELTARTAKTFKELNERLEEMIRVERARLGTIERDLAESTTKIRSDFRTEIERVRGDYEQEAARLNLDLSDLHMKHDVTKQEINFFQSHLADQKDWTQRQLTETATATRAVQVDAQEGLAAATKMLHALRDDAVSFREKMAKYISILQHSSDSHGDAINALETQRGRMRSELDALIGDHKDYTGDMDGWAEDVRVKVERLFRALEPPRVEWRVSRAHQRAKELKRPLAVKSPAFSLRGLREVSIEFYPDGHNNSPEGKAVLRLFMPPNAHVRYQIWVGRFTDGAHEYAPGNSLSVDLLIEQWKDHINEDGSFYVVMEVLRDLCNDDESLSREVRVETL</sequence>